<evidence type="ECO:0000313" key="1">
    <source>
        <dbReference type="EMBL" id="QYA18566.1"/>
    </source>
</evidence>
<accession>A0A8F8KNU0</accession>
<proteinExistence type="predicted"/>
<sequence>MLSEDVWFRIARKLHPLEASNLCVVSSRLYNNVIYPIVSTSDYPIKLFKCGYSKWEDNMQYDVSNKRWCLEKMVESTLGQTIKNRRYFISMEPILRNKKVPKEDFSKWLECMVHKEKWISPAYAVMEMLTTIKVNHSLWDWRIYYSAEASNWTTSAVQKSAIIELYSVVAETRNVANTPKMMYVLAFQGSDPFKKSVYSNIDYDKLLRFMIPLCPSLGSCKPFVVDCRSPQDFQRMLDYMTHALMSGEESTMYWVWDNYITTAFKGISSGAFNRRFIDKLIECCSTHLLTNGIEFLSKIDALPDYYTCILLKSVIHQLAQTTEEPPFDNELYAWLYTHGMLPGGYGWRMDAARNRGRNLMESWITLLRWSKSLNKTPNDQLGSLLNAIVYFGLPSAKNMLKEEEMQWVVFQVEVMALELGQDIIDGLRTRGYL</sequence>
<name>A0A8F8KNU0_9VIRU</name>
<organism evidence="1">
    <name type="scientific">Clandestinovirus</name>
    <dbReference type="NCBI Taxonomy" id="2831644"/>
    <lineage>
        <taxon>Viruses</taxon>
    </lineage>
</organism>
<gene>
    <name evidence="1" type="ORF">KOM_12_297</name>
</gene>
<reference evidence="1" key="1">
    <citation type="submission" date="2021-06" db="EMBL/GenBank/DDBJ databases">
        <authorList>
            <person name="Rolland C."/>
        </authorList>
    </citation>
    <scope>NUCLEOTIDE SEQUENCE</scope>
    <source>
        <strain evidence="1">347.936635</strain>
    </source>
</reference>
<dbReference type="EMBL" id="MZ420154">
    <property type="protein sequence ID" value="QYA18566.1"/>
    <property type="molecule type" value="Genomic_DNA"/>
</dbReference>
<protein>
    <submittedName>
        <fullName evidence="1">Uncharacterized protein</fullName>
    </submittedName>
</protein>